<dbReference type="RefSeq" id="WP_210060445.1">
    <property type="nucleotide sequence ID" value="NZ_JAGGLJ010000005.1"/>
</dbReference>
<evidence type="ECO:0000256" key="5">
    <source>
        <dbReference type="ARBA" id="ARBA00007383"/>
    </source>
</evidence>
<evidence type="ECO:0000256" key="3">
    <source>
        <dbReference type="ARBA" id="ARBA00004065"/>
    </source>
</evidence>
<dbReference type="EC" id="3.1.26.4" evidence="6 14"/>
<keyword evidence="9 14" id="KW-0540">Nuclease</keyword>
<dbReference type="PROSITE" id="PS51975">
    <property type="entry name" value="RNASE_H_2"/>
    <property type="match status" value="1"/>
</dbReference>
<dbReference type="InterPro" id="IPR022898">
    <property type="entry name" value="RNase_HII"/>
</dbReference>
<evidence type="ECO:0000256" key="10">
    <source>
        <dbReference type="ARBA" id="ARBA00022723"/>
    </source>
</evidence>
<dbReference type="SUPFAM" id="SSF53098">
    <property type="entry name" value="Ribonuclease H-like"/>
    <property type="match status" value="1"/>
</dbReference>
<dbReference type="InterPro" id="IPR024567">
    <property type="entry name" value="RNase_HII/HIII_dom"/>
</dbReference>
<comment type="subcellular location">
    <subcellularLocation>
        <location evidence="4 14">Cytoplasm</location>
    </subcellularLocation>
</comment>
<evidence type="ECO:0000313" key="18">
    <source>
        <dbReference type="EMBL" id="MBP2025146.1"/>
    </source>
</evidence>
<evidence type="ECO:0000256" key="6">
    <source>
        <dbReference type="ARBA" id="ARBA00012180"/>
    </source>
</evidence>
<keyword evidence="12 14" id="KW-0378">Hydrolase</keyword>
<proteinExistence type="inferred from homology"/>
<keyword evidence="13 14" id="KW-0464">Manganese</keyword>
<dbReference type="PANTHER" id="PTHR10954:SF18">
    <property type="entry name" value="RIBONUCLEASE HII"/>
    <property type="match status" value="1"/>
</dbReference>
<evidence type="ECO:0000256" key="1">
    <source>
        <dbReference type="ARBA" id="ARBA00000077"/>
    </source>
</evidence>
<dbReference type="Proteomes" id="UP001519306">
    <property type="component" value="Unassembled WGS sequence"/>
</dbReference>
<dbReference type="PANTHER" id="PTHR10954">
    <property type="entry name" value="RIBONUCLEASE H2 SUBUNIT A"/>
    <property type="match status" value="1"/>
</dbReference>
<comment type="catalytic activity">
    <reaction evidence="1 14 15 16">
        <text>Endonucleolytic cleavage to 5'-phosphomonoester.</text>
        <dbReference type="EC" id="3.1.26.4"/>
    </reaction>
</comment>
<feature type="binding site" evidence="14 15">
    <location>
        <position position="21"/>
    </location>
    <ligand>
        <name>a divalent metal cation</name>
        <dbReference type="ChEBI" id="CHEBI:60240"/>
    </ligand>
</feature>
<gene>
    <name evidence="14" type="primary">rnhB</name>
    <name evidence="18" type="ORF">J2Z71_000671</name>
</gene>
<dbReference type="CDD" id="cd07182">
    <property type="entry name" value="RNase_HII_bacteria_HII_like"/>
    <property type="match status" value="1"/>
</dbReference>
<evidence type="ECO:0000256" key="7">
    <source>
        <dbReference type="ARBA" id="ARBA00019179"/>
    </source>
</evidence>
<evidence type="ECO:0000256" key="14">
    <source>
        <dbReference type="HAMAP-Rule" id="MF_00052"/>
    </source>
</evidence>
<feature type="domain" description="RNase H type-2" evidence="17">
    <location>
        <begin position="15"/>
        <end position="205"/>
    </location>
</feature>
<evidence type="ECO:0000256" key="9">
    <source>
        <dbReference type="ARBA" id="ARBA00022722"/>
    </source>
</evidence>
<comment type="cofactor">
    <cofactor evidence="14 15">
        <name>Mn(2+)</name>
        <dbReference type="ChEBI" id="CHEBI:29035"/>
    </cofactor>
    <cofactor evidence="14 15">
        <name>Mg(2+)</name>
        <dbReference type="ChEBI" id="CHEBI:18420"/>
    </cofactor>
    <text evidence="14 15">Manganese or magnesium. Binds 1 divalent metal ion per monomer in the absence of substrate. May bind a second metal ion after substrate binding.</text>
</comment>
<dbReference type="InterPro" id="IPR036397">
    <property type="entry name" value="RNaseH_sf"/>
</dbReference>
<organism evidence="18 19">
    <name type="scientific">Peptoniphilus stercorisuis</name>
    <dbReference type="NCBI Taxonomy" id="1436965"/>
    <lineage>
        <taxon>Bacteria</taxon>
        <taxon>Bacillati</taxon>
        <taxon>Bacillota</taxon>
        <taxon>Tissierellia</taxon>
        <taxon>Tissierellales</taxon>
        <taxon>Peptoniphilaceae</taxon>
        <taxon>Peptoniphilus</taxon>
    </lineage>
</organism>
<reference evidence="18 19" key="1">
    <citation type="submission" date="2021-03" db="EMBL/GenBank/DDBJ databases">
        <title>Genomic Encyclopedia of Type Strains, Phase IV (KMG-IV): sequencing the most valuable type-strain genomes for metagenomic binning, comparative biology and taxonomic classification.</title>
        <authorList>
            <person name="Goeker M."/>
        </authorList>
    </citation>
    <scope>NUCLEOTIDE SEQUENCE [LARGE SCALE GENOMIC DNA]</scope>
    <source>
        <strain evidence="18 19">DSM 27563</strain>
    </source>
</reference>
<accession>A0ABS4KD03</accession>
<comment type="caution">
    <text evidence="14">Lacks conserved residue(s) required for the propagation of feature annotation.</text>
</comment>
<comment type="cofactor">
    <cofactor evidence="2">
        <name>Mg(2+)</name>
        <dbReference type="ChEBI" id="CHEBI:18420"/>
    </cofactor>
</comment>
<evidence type="ECO:0000256" key="12">
    <source>
        <dbReference type="ARBA" id="ARBA00022801"/>
    </source>
</evidence>
<dbReference type="Gene3D" id="3.30.420.10">
    <property type="entry name" value="Ribonuclease H-like superfamily/Ribonuclease H"/>
    <property type="match status" value="1"/>
</dbReference>
<comment type="caution">
    <text evidence="18">The sequence shown here is derived from an EMBL/GenBank/DDBJ whole genome shotgun (WGS) entry which is preliminary data.</text>
</comment>
<comment type="function">
    <text evidence="3 14 16">Endonuclease that specifically degrades the RNA of RNA-DNA hybrids.</text>
</comment>
<keyword evidence="19" id="KW-1185">Reference proteome</keyword>
<name>A0ABS4KD03_9FIRM</name>
<keyword evidence="10 14" id="KW-0479">Metal-binding</keyword>
<evidence type="ECO:0000256" key="2">
    <source>
        <dbReference type="ARBA" id="ARBA00001946"/>
    </source>
</evidence>
<dbReference type="Pfam" id="PF01351">
    <property type="entry name" value="RNase_HII"/>
    <property type="match status" value="1"/>
</dbReference>
<dbReference type="GO" id="GO:0004523">
    <property type="term" value="F:RNA-DNA hybrid ribonuclease activity"/>
    <property type="evidence" value="ECO:0007669"/>
    <property type="project" value="UniProtKB-EC"/>
</dbReference>
<evidence type="ECO:0000256" key="15">
    <source>
        <dbReference type="PROSITE-ProRule" id="PRU01319"/>
    </source>
</evidence>
<keyword evidence="8 14" id="KW-0963">Cytoplasm</keyword>
<evidence type="ECO:0000256" key="16">
    <source>
        <dbReference type="RuleBase" id="RU003515"/>
    </source>
</evidence>
<evidence type="ECO:0000256" key="13">
    <source>
        <dbReference type="ARBA" id="ARBA00023211"/>
    </source>
</evidence>
<feature type="binding site" evidence="15">
    <location>
        <position position="120"/>
    </location>
    <ligand>
        <name>a divalent metal cation</name>
        <dbReference type="ChEBI" id="CHEBI:60240"/>
    </ligand>
</feature>
<evidence type="ECO:0000259" key="17">
    <source>
        <dbReference type="PROSITE" id="PS51975"/>
    </source>
</evidence>
<protein>
    <recommendedName>
        <fullName evidence="7 14">Ribonuclease HII</fullName>
        <shortName evidence="14">RNase HII</shortName>
        <ecNumber evidence="6 14">3.1.26.4</ecNumber>
    </recommendedName>
</protein>
<feature type="binding site" evidence="14 15">
    <location>
        <position position="22"/>
    </location>
    <ligand>
        <name>a divalent metal cation</name>
        <dbReference type="ChEBI" id="CHEBI:60240"/>
    </ligand>
</feature>
<evidence type="ECO:0000313" key="19">
    <source>
        <dbReference type="Proteomes" id="UP001519306"/>
    </source>
</evidence>
<keyword evidence="11 14" id="KW-0255">Endonuclease</keyword>
<sequence>MHENFEEQYSEKGYKFIAGIDEVGRGALFGDVLACAIIMPVDEEHIDGIKDSKKLSEKKRERFYEEILNESVAIGIGRVEPEIIDQINIKEATHLAMLRAIENLRDSDGNKIVPDILLIDAETINTDIEQVPIIKGDDKCYTISCASIVAKVYRDRLCQKWAKRYENYGIEKHKGYGTKLHRDAIKAYGPSEMHRLSFLKNRKEW</sequence>
<dbReference type="HAMAP" id="MF_00052_B">
    <property type="entry name" value="RNase_HII_B"/>
    <property type="match status" value="1"/>
</dbReference>
<evidence type="ECO:0000256" key="4">
    <source>
        <dbReference type="ARBA" id="ARBA00004496"/>
    </source>
</evidence>
<dbReference type="EMBL" id="JAGGLJ010000005">
    <property type="protein sequence ID" value="MBP2025146.1"/>
    <property type="molecule type" value="Genomic_DNA"/>
</dbReference>
<evidence type="ECO:0000256" key="11">
    <source>
        <dbReference type="ARBA" id="ARBA00022759"/>
    </source>
</evidence>
<evidence type="ECO:0000256" key="8">
    <source>
        <dbReference type="ARBA" id="ARBA00022490"/>
    </source>
</evidence>
<comment type="similarity">
    <text evidence="5 14 16">Belongs to the RNase HII family.</text>
</comment>
<dbReference type="InterPro" id="IPR012337">
    <property type="entry name" value="RNaseH-like_sf"/>
</dbReference>
<dbReference type="InterPro" id="IPR001352">
    <property type="entry name" value="RNase_HII/HIII"/>
</dbReference>
<dbReference type="NCBIfam" id="NF000595">
    <property type="entry name" value="PRK00015.1-3"/>
    <property type="match status" value="1"/>
</dbReference>